<gene>
    <name evidence="5" type="ORF">DIW82_04205</name>
</gene>
<name>A0A3D4SYA2_9CORY</name>
<dbReference type="PANTHER" id="PTHR44942">
    <property type="entry name" value="METHYLTRANSF_11 DOMAIN-CONTAINING PROTEIN"/>
    <property type="match status" value="1"/>
</dbReference>
<dbReference type="GO" id="GO:0032259">
    <property type="term" value="P:methylation"/>
    <property type="evidence" value="ECO:0007669"/>
    <property type="project" value="UniProtKB-KW"/>
</dbReference>
<dbReference type="Gene3D" id="3.40.50.150">
    <property type="entry name" value="Vaccinia Virus protein VP39"/>
    <property type="match status" value="1"/>
</dbReference>
<keyword evidence="3 5" id="KW-0808">Transferase</keyword>
<dbReference type="SUPFAM" id="SSF53335">
    <property type="entry name" value="S-adenosyl-L-methionine-dependent methyltransferases"/>
    <property type="match status" value="1"/>
</dbReference>
<evidence type="ECO:0000313" key="6">
    <source>
        <dbReference type="Proteomes" id="UP000261739"/>
    </source>
</evidence>
<dbReference type="AlphaFoldDB" id="A0A3D4SYA2"/>
<accession>A0A3D4SYA2</accession>
<feature type="domain" description="Methyltransferase type 11" evidence="4">
    <location>
        <begin position="50"/>
        <end position="138"/>
    </location>
</feature>
<dbReference type="InterPro" id="IPR013216">
    <property type="entry name" value="Methyltransf_11"/>
</dbReference>
<dbReference type="CDD" id="cd02440">
    <property type="entry name" value="AdoMet_MTases"/>
    <property type="match status" value="1"/>
</dbReference>
<evidence type="ECO:0000256" key="3">
    <source>
        <dbReference type="ARBA" id="ARBA00022679"/>
    </source>
</evidence>
<proteinExistence type="inferred from homology"/>
<dbReference type="GO" id="GO:0008757">
    <property type="term" value="F:S-adenosylmethionine-dependent methyltransferase activity"/>
    <property type="evidence" value="ECO:0007669"/>
    <property type="project" value="InterPro"/>
</dbReference>
<dbReference type="EMBL" id="DQID01000119">
    <property type="protein sequence ID" value="HCT14007.1"/>
    <property type="molecule type" value="Genomic_DNA"/>
</dbReference>
<organism evidence="5 6">
    <name type="scientific">Corynebacterium nuruki</name>
    <dbReference type="NCBI Taxonomy" id="1032851"/>
    <lineage>
        <taxon>Bacteria</taxon>
        <taxon>Bacillati</taxon>
        <taxon>Actinomycetota</taxon>
        <taxon>Actinomycetes</taxon>
        <taxon>Mycobacteriales</taxon>
        <taxon>Corynebacteriaceae</taxon>
        <taxon>Corynebacterium</taxon>
    </lineage>
</organism>
<evidence type="ECO:0000313" key="5">
    <source>
        <dbReference type="EMBL" id="HCT14007.1"/>
    </source>
</evidence>
<dbReference type="InterPro" id="IPR029063">
    <property type="entry name" value="SAM-dependent_MTases_sf"/>
</dbReference>
<dbReference type="STRING" id="863239.GCA_000213935_00994"/>
<comment type="caution">
    <text evidence="5">The sequence shown here is derived from an EMBL/GenBank/DDBJ whole genome shotgun (WGS) entry which is preliminary data.</text>
</comment>
<keyword evidence="2 5" id="KW-0489">Methyltransferase</keyword>
<dbReference type="Pfam" id="PF08241">
    <property type="entry name" value="Methyltransf_11"/>
    <property type="match status" value="1"/>
</dbReference>
<sequence>MTDSPATDGSGNVPSNWFTGGAEYAQFRPTYPPQVASFLAELAPSTGVAVDVGCGTGQLSTQMADCFDRVLAFDPSRSQIAAASPHPNVTYEVASAEDLPVADGTADLVTAAQAAHWFDLPAFYAQARRIAVPGAVIALVSYGVLRIGDAGLQERFGRFYYDEIGPFWDPERRLVDEGYRTIDFPFEEVTAPVLSIDRDLDLDEFLGYVGTWSAVRKAEEQGRADLFQAFRTDVAEAWGDSGRPRQVSWPVAVRVGKL</sequence>
<reference evidence="5 6" key="1">
    <citation type="journal article" date="2018" name="Nat. Biotechnol.">
        <title>A standardized bacterial taxonomy based on genome phylogeny substantially revises the tree of life.</title>
        <authorList>
            <person name="Parks D.H."/>
            <person name="Chuvochina M."/>
            <person name="Waite D.W."/>
            <person name="Rinke C."/>
            <person name="Skarshewski A."/>
            <person name="Chaumeil P.A."/>
            <person name="Hugenholtz P."/>
        </authorList>
    </citation>
    <scope>NUCLEOTIDE SEQUENCE [LARGE SCALE GENOMIC DNA]</scope>
    <source>
        <strain evidence="5">UBA11247</strain>
    </source>
</reference>
<dbReference type="RefSeq" id="WP_273051271.1">
    <property type="nucleotide sequence ID" value="NZ_DAITTW010000019.1"/>
</dbReference>
<evidence type="ECO:0000256" key="2">
    <source>
        <dbReference type="ARBA" id="ARBA00022603"/>
    </source>
</evidence>
<comment type="similarity">
    <text evidence="1">Belongs to the methyltransferase superfamily.</text>
</comment>
<protein>
    <submittedName>
        <fullName evidence="5">Class I SAM-dependent methyltransferase</fullName>
    </submittedName>
</protein>
<evidence type="ECO:0000256" key="1">
    <source>
        <dbReference type="ARBA" id="ARBA00008361"/>
    </source>
</evidence>
<dbReference type="PANTHER" id="PTHR44942:SF4">
    <property type="entry name" value="METHYLTRANSFERASE TYPE 11 DOMAIN-CONTAINING PROTEIN"/>
    <property type="match status" value="1"/>
</dbReference>
<dbReference type="InterPro" id="IPR051052">
    <property type="entry name" value="Diverse_substrate_MTase"/>
</dbReference>
<dbReference type="Proteomes" id="UP000261739">
    <property type="component" value="Unassembled WGS sequence"/>
</dbReference>
<evidence type="ECO:0000259" key="4">
    <source>
        <dbReference type="Pfam" id="PF08241"/>
    </source>
</evidence>